<sequence length="176" mass="19501">MEAWEYTASSGIIVPFEFLAQGAGFVPLIRAAREITAGGGKRAGLGELAIMKARTWLARDEQKGLHDFKFLLTKMEEMGEDFPVLAPEDGEEMGDGKRTGLGELAIMKARTWLARDELKDLHDFKFLLTKMEEMGEDFPVLAPEDGEEMGDLKTLTTAAEDAGGLYEGLLRRMLRS</sequence>
<comment type="caution">
    <text evidence="1">The sequence shown here is derived from an EMBL/GenBank/DDBJ whole genome shotgun (WGS) entry which is preliminary data.</text>
</comment>
<reference evidence="1 2" key="1">
    <citation type="submission" date="2019-09" db="EMBL/GenBank/DDBJ databases">
        <title>The hologenome of the rock-dwelling lichen Lasallia pustulata.</title>
        <authorList>
            <person name="Greshake Tzovaras B."/>
            <person name="Segers F."/>
            <person name="Bicker A."/>
            <person name="Dal Grande F."/>
            <person name="Otte J."/>
            <person name="Hankeln T."/>
            <person name="Schmitt I."/>
            <person name="Ebersberger I."/>
        </authorList>
    </citation>
    <scope>NUCLEOTIDE SEQUENCE [LARGE SCALE GENOMIC DNA]</scope>
    <source>
        <strain evidence="1">A1-1</strain>
    </source>
</reference>
<accession>A0A5M8PMX8</accession>
<organism evidence="1 2">
    <name type="scientific">Lasallia pustulata</name>
    <dbReference type="NCBI Taxonomy" id="136370"/>
    <lineage>
        <taxon>Eukaryota</taxon>
        <taxon>Fungi</taxon>
        <taxon>Dikarya</taxon>
        <taxon>Ascomycota</taxon>
        <taxon>Pezizomycotina</taxon>
        <taxon>Lecanoromycetes</taxon>
        <taxon>OSLEUM clade</taxon>
        <taxon>Umbilicariomycetidae</taxon>
        <taxon>Umbilicariales</taxon>
        <taxon>Umbilicariaceae</taxon>
        <taxon>Lasallia</taxon>
    </lineage>
</organism>
<gene>
    <name evidence="1" type="ORF">FRX48_05769</name>
</gene>
<evidence type="ECO:0000313" key="2">
    <source>
        <dbReference type="Proteomes" id="UP000324767"/>
    </source>
</evidence>
<name>A0A5M8PMX8_9LECA</name>
<proteinExistence type="predicted"/>
<dbReference type="Proteomes" id="UP000324767">
    <property type="component" value="Unassembled WGS sequence"/>
</dbReference>
<dbReference type="AlphaFoldDB" id="A0A5M8PMX8"/>
<protein>
    <submittedName>
        <fullName evidence="1">Uncharacterized protein</fullName>
    </submittedName>
</protein>
<dbReference type="EMBL" id="VXIT01000009">
    <property type="protein sequence ID" value="KAA6410348.1"/>
    <property type="molecule type" value="Genomic_DNA"/>
</dbReference>
<dbReference type="OrthoDB" id="5418922at2759"/>
<evidence type="ECO:0000313" key="1">
    <source>
        <dbReference type="EMBL" id="KAA6410348.1"/>
    </source>
</evidence>